<reference evidence="1" key="1">
    <citation type="submission" date="2021-01" db="EMBL/GenBank/DDBJ databases">
        <title>Modified the classification status of verrucomicrobia.</title>
        <authorList>
            <person name="Feng X."/>
        </authorList>
    </citation>
    <scope>NUCLEOTIDE SEQUENCE</scope>
    <source>
        <strain evidence="1">_KCTC 22039</strain>
    </source>
</reference>
<dbReference type="RefSeq" id="WP_200312522.1">
    <property type="nucleotide sequence ID" value="NZ_JAENIM010000045.1"/>
</dbReference>
<gene>
    <name evidence="1" type="ORF">JIN82_15225</name>
</gene>
<dbReference type="AlphaFoldDB" id="A0A8J7MGI9"/>
<keyword evidence="2" id="KW-1185">Reference proteome</keyword>
<dbReference type="EMBL" id="JAENIM010000045">
    <property type="protein sequence ID" value="MBK1792515.1"/>
    <property type="molecule type" value="Genomic_DNA"/>
</dbReference>
<evidence type="ECO:0000313" key="2">
    <source>
        <dbReference type="Proteomes" id="UP000624703"/>
    </source>
</evidence>
<name>A0A8J7MGI9_9BACT</name>
<sequence length="61" mass="6941">MEFFKIKAKGNELEVFLLDQGEGAEFSNRVKFDGTNKFEEKGQASFANGTTVSWVKTYNKK</sequence>
<proteinExistence type="predicted"/>
<accession>A0A8J7MGI9</accession>
<dbReference type="Proteomes" id="UP000624703">
    <property type="component" value="Unassembled WGS sequence"/>
</dbReference>
<evidence type="ECO:0000313" key="1">
    <source>
        <dbReference type="EMBL" id="MBK1792515.1"/>
    </source>
</evidence>
<protein>
    <submittedName>
        <fullName evidence="1">Uncharacterized protein</fullName>
    </submittedName>
</protein>
<comment type="caution">
    <text evidence="1">The sequence shown here is derived from an EMBL/GenBank/DDBJ whole genome shotgun (WGS) entry which is preliminary data.</text>
</comment>
<organism evidence="1 2">
    <name type="scientific">Persicirhabdus sediminis</name>
    <dbReference type="NCBI Taxonomy" id="454144"/>
    <lineage>
        <taxon>Bacteria</taxon>
        <taxon>Pseudomonadati</taxon>
        <taxon>Verrucomicrobiota</taxon>
        <taxon>Verrucomicrobiia</taxon>
        <taxon>Verrucomicrobiales</taxon>
        <taxon>Verrucomicrobiaceae</taxon>
        <taxon>Persicirhabdus</taxon>
    </lineage>
</organism>